<dbReference type="AlphaFoldDB" id="A0A1Y0CZ12"/>
<dbReference type="NCBIfam" id="TIGR01785">
    <property type="entry name" value="TonB-hemin"/>
    <property type="match status" value="1"/>
</dbReference>
<comment type="subcellular location">
    <subcellularLocation>
        <location evidence="1 11">Cell outer membrane</location>
        <topology evidence="1 11">Multi-pass membrane protein</topology>
    </subcellularLocation>
</comment>
<evidence type="ECO:0000256" key="1">
    <source>
        <dbReference type="ARBA" id="ARBA00004571"/>
    </source>
</evidence>
<evidence type="ECO:0000256" key="11">
    <source>
        <dbReference type="PROSITE-ProRule" id="PRU01360"/>
    </source>
</evidence>
<protein>
    <submittedName>
        <fullName evidence="16">Ligand-gated channel</fullName>
    </submittedName>
</protein>
<dbReference type="RefSeq" id="WP_086964375.1">
    <property type="nucleotide sequence ID" value="NZ_CP021376.1"/>
</dbReference>
<feature type="signal peptide" evidence="13">
    <location>
        <begin position="1"/>
        <end position="21"/>
    </location>
</feature>
<evidence type="ECO:0000256" key="4">
    <source>
        <dbReference type="ARBA" id="ARBA00022452"/>
    </source>
</evidence>
<accession>A0A1Y0CZ12</accession>
<evidence type="ECO:0000313" key="17">
    <source>
        <dbReference type="Proteomes" id="UP000243793"/>
    </source>
</evidence>
<dbReference type="SUPFAM" id="SSF56935">
    <property type="entry name" value="Porins"/>
    <property type="match status" value="1"/>
</dbReference>
<proteinExistence type="inferred from homology"/>
<dbReference type="InterPro" id="IPR039426">
    <property type="entry name" value="TonB-dep_rcpt-like"/>
</dbReference>
<dbReference type="EMBL" id="CP021376">
    <property type="protein sequence ID" value="ART80508.1"/>
    <property type="molecule type" value="Genomic_DNA"/>
</dbReference>
<feature type="chain" id="PRO_5010985074" evidence="13">
    <location>
        <begin position="22"/>
        <end position="713"/>
    </location>
</feature>
<evidence type="ECO:0000256" key="3">
    <source>
        <dbReference type="ARBA" id="ARBA00022448"/>
    </source>
</evidence>
<evidence type="ECO:0000256" key="7">
    <source>
        <dbReference type="ARBA" id="ARBA00023077"/>
    </source>
</evidence>
<dbReference type="InterPro" id="IPR000531">
    <property type="entry name" value="Beta-barrel_TonB"/>
</dbReference>
<dbReference type="PANTHER" id="PTHR30069:SF29">
    <property type="entry name" value="HEMOGLOBIN AND HEMOGLOBIN-HAPTOGLOBIN-BINDING PROTEIN 1-RELATED"/>
    <property type="match status" value="1"/>
</dbReference>
<dbReference type="Gene3D" id="2.40.170.20">
    <property type="entry name" value="TonB-dependent receptor, beta-barrel domain"/>
    <property type="match status" value="1"/>
</dbReference>
<dbReference type="InterPro" id="IPR010949">
    <property type="entry name" value="TonB_Hb/transfer/lactofer_rcpt"/>
</dbReference>
<sequence>MSSRTLLSASIALAFSPPLFSQSLSFLDETVVSATRHEQLKKEVSSSIATATRQEMDTNLVHTIGEALKYTPGVAATGSGRFGLSGFNIRGVEGSRIKTMIDGVQQPVPYNPGANEQRSYPNAIEIDTLQTIEVNKGPASTLYGSDAIGGAVLLKTKDPSDVLRSKDNEQRFGIKSSYASVNEEFKNTATWALRQGAWESLVMATYANGHETNAHGSGLDVEGPMRGLANPADAQLGNLLAKAYYQVNEHHKVGATVEYYQKQYDEQELNYNGYSIMPGFTYTDNYNKDKRERLRLGLSHQWQLAAPLADRLDWSLNMQDSRSLYKNYDTTDANGRRQRARSAQDKAIQVDAAFPKLAGAEQAHLLTYGASFIHNDFQLDNTDFKLDTNSVAPGNTGLPDATLRQWGAFLQDQWFLMDDRLIVTAGARFDNYEAKPGSDAGYSNDFASNQDHALTLKLGSVYHLDDTWSVFGQVSQGFKAPTVEDLYYVYDTGAVFNPNPNLKAEKSLAYELGLRVQNEHISGELTTFYTEYKDFIADVIIGSAPGPRGPRDIVTKKNLDDVTIYGAELSSTLHLDSALGAAPGTYAKASLAYAQGENKQTGRRLNEVAPLTGVVGVGINKEHYGGALNLTMVASKNKWQEENHSDVKGYGVVDITTYYKPTADLTLSAGLFNALDKKYWSYQDATSTGHGVGGADRDSQPGRNWGLTLDYQF</sequence>
<gene>
    <name evidence="16" type="ORF">CBP12_10450</name>
</gene>
<reference evidence="17" key="1">
    <citation type="submission" date="2017-05" db="EMBL/GenBank/DDBJ databases">
        <authorList>
            <person name="Sung H."/>
        </authorList>
    </citation>
    <scope>NUCLEOTIDE SEQUENCE [LARGE SCALE GENOMIC DNA]</scope>
    <source>
        <strain evidence="17">AMac2203</strain>
    </source>
</reference>
<dbReference type="InterPro" id="IPR036942">
    <property type="entry name" value="Beta-barrel_TonB_sf"/>
</dbReference>
<dbReference type="GO" id="GO:0044718">
    <property type="term" value="P:siderophore transmembrane transport"/>
    <property type="evidence" value="ECO:0007669"/>
    <property type="project" value="TreeGrafter"/>
</dbReference>
<dbReference type="Proteomes" id="UP000243793">
    <property type="component" value="Chromosome"/>
</dbReference>
<evidence type="ECO:0000256" key="5">
    <source>
        <dbReference type="ARBA" id="ARBA00022692"/>
    </source>
</evidence>
<dbReference type="Gene3D" id="2.170.130.10">
    <property type="entry name" value="TonB-dependent receptor, plug domain"/>
    <property type="match status" value="1"/>
</dbReference>
<dbReference type="InterPro" id="IPR037066">
    <property type="entry name" value="Plug_dom_sf"/>
</dbReference>
<dbReference type="Pfam" id="PF07715">
    <property type="entry name" value="Plug"/>
    <property type="match status" value="1"/>
</dbReference>
<dbReference type="OrthoDB" id="9764669at2"/>
<dbReference type="KEGG" id="ocm:CBP12_10450"/>
<evidence type="ECO:0000256" key="13">
    <source>
        <dbReference type="SAM" id="SignalP"/>
    </source>
</evidence>
<dbReference type="PROSITE" id="PS52016">
    <property type="entry name" value="TONB_DEPENDENT_REC_3"/>
    <property type="match status" value="1"/>
</dbReference>
<evidence type="ECO:0000256" key="12">
    <source>
        <dbReference type="RuleBase" id="RU003357"/>
    </source>
</evidence>
<dbReference type="GO" id="GO:0015232">
    <property type="term" value="F:heme transmembrane transporter activity"/>
    <property type="evidence" value="ECO:0007669"/>
    <property type="project" value="InterPro"/>
</dbReference>
<evidence type="ECO:0000313" key="16">
    <source>
        <dbReference type="EMBL" id="ART80508.1"/>
    </source>
</evidence>
<dbReference type="GO" id="GO:0015344">
    <property type="term" value="F:siderophore uptake transmembrane transporter activity"/>
    <property type="evidence" value="ECO:0007669"/>
    <property type="project" value="TreeGrafter"/>
</dbReference>
<organism evidence="16 17">
    <name type="scientific">Oceanisphaera avium</name>
    <dbReference type="NCBI Taxonomy" id="1903694"/>
    <lineage>
        <taxon>Bacteria</taxon>
        <taxon>Pseudomonadati</taxon>
        <taxon>Pseudomonadota</taxon>
        <taxon>Gammaproteobacteria</taxon>
        <taxon>Aeromonadales</taxon>
        <taxon>Aeromonadaceae</taxon>
        <taxon>Oceanisphaera</taxon>
    </lineage>
</organism>
<keyword evidence="5 11" id="KW-0812">Transmembrane</keyword>
<evidence type="ECO:0000256" key="6">
    <source>
        <dbReference type="ARBA" id="ARBA00022729"/>
    </source>
</evidence>
<keyword evidence="8 11" id="KW-0472">Membrane</keyword>
<evidence type="ECO:0000259" key="15">
    <source>
        <dbReference type="Pfam" id="PF07715"/>
    </source>
</evidence>
<keyword evidence="7 12" id="KW-0798">TonB box</keyword>
<evidence type="ECO:0000256" key="10">
    <source>
        <dbReference type="ARBA" id="ARBA00023237"/>
    </source>
</evidence>
<keyword evidence="6 13" id="KW-0732">Signal</keyword>
<dbReference type="Pfam" id="PF00593">
    <property type="entry name" value="TonB_dep_Rec_b-barrel"/>
    <property type="match status" value="1"/>
</dbReference>
<evidence type="ECO:0000256" key="8">
    <source>
        <dbReference type="ARBA" id="ARBA00023136"/>
    </source>
</evidence>
<dbReference type="CDD" id="cd01347">
    <property type="entry name" value="ligand_gated_channel"/>
    <property type="match status" value="1"/>
</dbReference>
<dbReference type="InterPro" id="IPR011276">
    <property type="entry name" value="TonB_haem/Hb_rcpt"/>
</dbReference>
<keyword evidence="4 11" id="KW-1134">Transmembrane beta strand</keyword>
<dbReference type="NCBIfam" id="TIGR01786">
    <property type="entry name" value="TonB-hemlactrns"/>
    <property type="match status" value="1"/>
</dbReference>
<keyword evidence="3 11" id="KW-0813">Transport</keyword>
<dbReference type="PANTHER" id="PTHR30069">
    <property type="entry name" value="TONB-DEPENDENT OUTER MEMBRANE RECEPTOR"/>
    <property type="match status" value="1"/>
</dbReference>
<evidence type="ECO:0000256" key="2">
    <source>
        <dbReference type="ARBA" id="ARBA00008143"/>
    </source>
</evidence>
<evidence type="ECO:0000259" key="14">
    <source>
        <dbReference type="Pfam" id="PF00593"/>
    </source>
</evidence>
<keyword evidence="17" id="KW-1185">Reference proteome</keyword>
<feature type="domain" description="TonB-dependent receptor plug" evidence="15">
    <location>
        <begin position="41"/>
        <end position="151"/>
    </location>
</feature>
<feature type="domain" description="TonB-dependent receptor-like beta-barrel" evidence="14">
    <location>
        <begin position="242"/>
        <end position="673"/>
    </location>
</feature>
<dbReference type="GO" id="GO:0009279">
    <property type="term" value="C:cell outer membrane"/>
    <property type="evidence" value="ECO:0007669"/>
    <property type="project" value="UniProtKB-SubCell"/>
</dbReference>
<dbReference type="InterPro" id="IPR012910">
    <property type="entry name" value="Plug_dom"/>
</dbReference>
<evidence type="ECO:0000256" key="9">
    <source>
        <dbReference type="ARBA" id="ARBA00023170"/>
    </source>
</evidence>
<comment type="similarity">
    <text evidence="2">Belongs to the TonB-dependent receptor family. Hemoglobin/haptoglobin binding protein subfamily.</text>
</comment>
<name>A0A1Y0CZ12_9GAMM</name>
<keyword evidence="9" id="KW-0675">Receptor</keyword>
<keyword evidence="10 11" id="KW-0998">Cell outer membrane</keyword>